<evidence type="ECO:0000313" key="3">
    <source>
        <dbReference type="Proteomes" id="UP000230750"/>
    </source>
</evidence>
<dbReference type="PANTHER" id="PTHR10900">
    <property type="entry name" value="PERIOSTIN-RELATED"/>
    <property type="match status" value="1"/>
</dbReference>
<dbReference type="Proteomes" id="UP000230750">
    <property type="component" value="Unassembled WGS sequence"/>
</dbReference>
<dbReference type="InterPro" id="IPR000782">
    <property type="entry name" value="FAS1_domain"/>
</dbReference>
<dbReference type="PANTHER" id="PTHR10900:SF124">
    <property type="entry name" value="FI05614P"/>
    <property type="match status" value="1"/>
</dbReference>
<reference evidence="2 3" key="1">
    <citation type="journal article" date="2017" name="PLoS Biol.">
        <title>The sea cucumber genome provides insights into morphological evolution and visceral regeneration.</title>
        <authorList>
            <person name="Zhang X."/>
            <person name="Sun L."/>
            <person name="Yuan J."/>
            <person name="Sun Y."/>
            <person name="Gao Y."/>
            <person name="Zhang L."/>
            <person name="Li S."/>
            <person name="Dai H."/>
            <person name="Hamel J.F."/>
            <person name="Liu C."/>
            <person name="Yu Y."/>
            <person name="Liu S."/>
            <person name="Lin W."/>
            <person name="Guo K."/>
            <person name="Jin S."/>
            <person name="Xu P."/>
            <person name="Storey K.B."/>
            <person name="Huan P."/>
            <person name="Zhang T."/>
            <person name="Zhou Y."/>
            <person name="Zhang J."/>
            <person name="Lin C."/>
            <person name="Li X."/>
            <person name="Xing L."/>
            <person name="Huo D."/>
            <person name="Sun M."/>
            <person name="Wang L."/>
            <person name="Mercier A."/>
            <person name="Li F."/>
            <person name="Yang H."/>
            <person name="Xiang J."/>
        </authorList>
    </citation>
    <scope>NUCLEOTIDE SEQUENCE [LARGE SCALE GENOMIC DNA]</scope>
    <source>
        <strain evidence="2">Shaxun</strain>
        <tissue evidence="2">Muscle</tissue>
    </source>
</reference>
<dbReference type="OrthoDB" id="286301at2759"/>
<comment type="caution">
    <text evidence="2">The sequence shown here is derived from an EMBL/GenBank/DDBJ whole genome shotgun (WGS) entry which is preliminary data.</text>
</comment>
<organism evidence="2 3">
    <name type="scientific">Stichopus japonicus</name>
    <name type="common">Sea cucumber</name>
    <dbReference type="NCBI Taxonomy" id="307972"/>
    <lineage>
        <taxon>Eukaryota</taxon>
        <taxon>Metazoa</taxon>
        <taxon>Echinodermata</taxon>
        <taxon>Eleutherozoa</taxon>
        <taxon>Echinozoa</taxon>
        <taxon>Holothuroidea</taxon>
        <taxon>Aspidochirotacea</taxon>
        <taxon>Aspidochirotida</taxon>
        <taxon>Stichopodidae</taxon>
        <taxon>Apostichopus</taxon>
    </lineage>
</organism>
<accession>A0A2G8KIE8</accession>
<evidence type="ECO:0000259" key="1">
    <source>
        <dbReference type="PROSITE" id="PS50213"/>
    </source>
</evidence>
<dbReference type="GO" id="GO:0030198">
    <property type="term" value="P:extracellular matrix organization"/>
    <property type="evidence" value="ECO:0007669"/>
    <property type="project" value="TreeGrafter"/>
</dbReference>
<dbReference type="Gene3D" id="2.30.180.10">
    <property type="entry name" value="FAS1 domain"/>
    <property type="match status" value="1"/>
</dbReference>
<dbReference type="PROSITE" id="PS50213">
    <property type="entry name" value="FAS1"/>
    <property type="match status" value="1"/>
</dbReference>
<dbReference type="GO" id="GO:0005615">
    <property type="term" value="C:extracellular space"/>
    <property type="evidence" value="ECO:0007669"/>
    <property type="project" value="TreeGrafter"/>
</dbReference>
<dbReference type="GO" id="GO:0031012">
    <property type="term" value="C:extracellular matrix"/>
    <property type="evidence" value="ECO:0007669"/>
    <property type="project" value="TreeGrafter"/>
</dbReference>
<dbReference type="InterPro" id="IPR050904">
    <property type="entry name" value="Adhesion/Biosynth-related"/>
</dbReference>
<proteinExistence type="predicted"/>
<dbReference type="SUPFAM" id="SSF82153">
    <property type="entry name" value="FAS1 domain"/>
    <property type="match status" value="2"/>
</dbReference>
<dbReference type="SMART" id="SM00554">
    <property type="entry name" value="FAS1"/>
    <property type="match status" value="1"/>
</dbReference>
<dbReference type="AlphaFoldDB" id="A0A2G8KIE8"/>
<dbReference type="GO" id="GO:0007155">
    <property type="term" value="P:cell adhesion"/>
    <property type="evidence" value="ECO:0007669"/>
    <property type="project" value="TreeGrafter"/>
</dbReference>
<dbReference type="Pfam" id="PF02469">
    <property type="entry name" value="Fasciclin"/>
    <property type="match status" value="1"/>
</dbReference>
<dbReference type="GO" id="GO:0050839">
    <property type="term" value="F:cell adhesion molecule binding"/>
    <property type="evidence" value="ECO:0007669"/>
    <property type="project" value="TreeGrafter"/>
</dbReference>
<dbReference type="EMBL" id="MRZV01000559">
    <property type="protein sequence ID" value="PIK47781.1"/>
    <property type="molecule type" value="Genomic_DNA"/>
</dbReference>
<name>A0A2G8KIE8_STIJA</name>
<sequence length="191" mass="20845">MTDGKVVKTLNGKSTCFNDYTVGGKKVILANGAKLVTVDLMAPNGIVQELQKPLWPQAVNNITELIYKHKALTNFTSYLKKSGVDLTGTGPFTVFVPSNEAFKVYSGDTGENMVNYHVVDGTYYSAGLSNKQKLTTHLKKIFIHEEVTILIDNGHMSVKGRKDTASVTTMDLAALNGVIHILDKVLTPPFI</sequence>
<protein>
    <submittedName>
        <fullName evidence="2">Putative transforming growth factor-beta-induced protein ig-h3</fullName>
    </submittedName>
</protein>
<keyword evidence="3" id="KW-1185">Reference proteome</keyword>
<dbReference type="InterPro" id="IPR036378">
    <property type="entry name" value="FAS1_dom_sf"/>
</dbReference>
<feature type="domain" description="FAS1" evidence="1">
    <location>
        <begin position="59"/>
        <end position="186"/>
    </location>
</feature>
<evidence type="ECO:0000313" key="2">
    <source>
        <dbReference type="EMBL" id="PIK47781.1"/>
    </source>
</evidence>
<dbReference type="STRING" id="307972.A0A2G8KIE8"/>
<gene>
    <name evidence="2" type="ORF">BSL78_15360</name>
</gene>